<organism evidence="1 2">
    <name type="scientific">Mucilaginibacter galii</name>
    <dbReference type="NCBI Taxonomy" id="2005073"/>
    <lineage>
        <taxon>Bacteria</taxon>
        <taxon>Pseudomonadati</taxon>
        <taxon>Bacteroidota</taxon>
        <taxon>Sphingobacteriia</taxon>
        <taxon>Sphingobacteriales</taxon>
        <taxon>Sphingobacteriaceae</taxon>
        <taxon>Mucilaginibacter</taxon>
    </lineage>
</organism>
<evidence type="ECO:0000313" key="1">
    <source>
        <dbReference type="EMBL" id="GGI49295.1"/>
    </source>
</evidence>
<reference evidence="1" key="1">
    <citation type="journal article" date="2014" name="Int. J. Syst. Evol. Microbiol.">
        <title>Complete genome sequence of Corynebacterium casei LMG S-19264T (=DSM 44701T), isolated from a smear-ripened cheese.</title>
        <authorList>
            <consortium name="US DOE Joint Genome Institute (JGI-PGF)"/>
            <person name="Walter F."/>
            <person name="Albersmeier A."/>
            <person name="Kalinowski J."/>
            <person name="Ruckert C."/>
        </authorList>
    </citation>
    <scope>NUCLEOTIDE SEQUENCE</scope>
    <source>
        <strain evidence="1">CCM 8711</strain>
    </source>
</reference>
<name>A0A917N000_9SPHI</name>
<sequence>MTETLADIGDGKATWTPVSKDSVQYVEFSKDGKVSGNAFYNTTAYKLVDSNHVEFSITGNTSLITHRYQVTATTLLLNPPCREACGMRFIRMK</sequence>
<proteinExistence type="predicted"/>
<gene>
    <name evidence="1" type="ORF">GCM10011425_05070</name>
</gene>
<dbReference type="AlphaFoldDB" id="A0A917N000"/>
<comment type="caution">
    <text evidence="1">The sequence shown here is derived from an EMBL/GenBank/DDBJ whole genome shotgun (WGS) entry which is preliminary data.</text>
</comment>
<reference evidence="1" key="2">
    <citation type="submission" date="2020-09" db="EMBL/GenBank/DDBJ databases">
        <authorList>
            <person name="Sun Q."/>
            <person name="Sedlacek I."/>
        </authorList>
    </citation>
    <scope>NUCLEOTIDE SEQUENCE</scope>
    <source>
        <strain evidence="1">CCM 8711</strain>
    </source>
</reference>
<evidence type="ECO:0008006" key="3">
    <source>
        <dbReference type="Google" id="ProtNLM"/>
    </source>
</evidence>
<dbReference type="EMBL" id="BMDO01000001">
    <property type="protein sequence ID" value="GGI49295.1"/>
    <property type="molecule type" value="Genomic_DNA"/>
</dbReference>
<evidence type="ECO:0000313" key="2">
    <source>
        <dbReference type="Proteomes" id="UP000662074"/>
    </source>
</evidence>
<accession>A0A917N000</accession>
<dbReference type="Proteomes" id="UP000662074">
    <property type="component" value="Unassembled WGS sequence"/>
</dbReference>
<keyword evidence="2" id="KW-1185">Reference proteome</keyword>
<protein>
    <recommendedName>
        <fullName evidence="3">Lipocalin-like domain-containing protein</fullName>
    </recommendedName>
</protein>